<dbReference type="PANTHER" id="PTHR13847">
    <property type="entry name" value="SARCOSINE DEHYDROGENASE-RELATED"/>
    <property type="match status" value="1"/>
</dbReference>
<dbReference type="Pfam" id="PF01266">
    <property type="entry name" value="DAO"/>
    <property type="match status" value="1"/>
</dbReference>
<organism evidence="3">
    <name type="scientific">Odontella aurita</name>
    <dbReference type="NCBI Taxonomy" id="265563"/>
    <lineage>
        <taxon>Eukaryota</taxon>
        <taxon>Sar</taxon>
        <taxon>Stramenopiles</taxon>
        <taxon>Ochrophyta</taxon>
        <taxon>Bacillariophyta</taxon>
        <taxon>Mediophyceae</taxon>
        <taxon>Biddulphiophycidae</taxon>
        <taxon>Eupodiscales</taxon>
        <taxon>Odontellaceae</taxon>
        <taxon>Odontella</taxon>
    </lineage>
</organism>
<feature type="domain" description="FAD dependent oxidoreductase" evidence="2">
    <location>
        <begin position="86"/>
        <end position="477"/>
    </location>
</feature>
<dbReference type="AlphaFoldDB" id="A0A7S4N9V8"/>
<accession>A0A7S4N9V8</accession>
<evidence type="ECO:0000256" key="1">
    <source>
        <dbReference type="SAM" id="MobiDB-lite"/>
    </source>
</evidence>
<feature type="region of interest" description="Disordered" evidence="1">
    <location>
        <begin position="35"/>
        <end position="73"/>
    </location>
</feature>
<dbReference type="Gene3D" id="3.30.9.10">
    <property type="entry name" value="D-Amino Acid Oxidase, subunit A, domain 2"/>
    <property type="match status" value="1"/>
</dbReference>
<dbReference type="InterPro" id="IPR006076">
    <property type="entry name" value="FAD-dep_OxRdtase"/>
</dbReference>
<dbReference type="GO" id="GO:0005737">
    <property type="term" value="C:cytoplasm"/>
    <property type="evidence" value="ECO:0007669"/>
    <property type="project" value="TreeGrafter"/>
</dbReference>
<evidence type="ECO:0000313" key="3">
    <source>
        <dbReference type="EMBL" id="CAE2273953.1"/>
    </source>
</evidence>
<feature type="region of interest" description="Disordered" evidence="1">
    <location>
        <begin position="302"/>
        <end position="362"/>
    </location>
</feature>
<evidence type="ECO:0000259" key="2">
    <source>
        <dbReference type="Pfam" id="PF01266"/>
    </source>
</evidence>
<dbReference type="InterPro" id="IPR036188">
    <property type="entry name" value="FAD/NAD-bd_sf"/>
</dbReference>
<dbReference type="SUPFAM" id="SSF51905">
    <property type="entry name" value="FAD/NAD(P)-binding domain"/>
    <property type="match status" value="1"/>
</dbReference>
<dbReference type="EMBL" id="HBKQ01048805">
    <property type="protein sequence ID" value="CAE2273953.1"/>
    <property type="molecule type" value="Transcribed_RNA"/>
</dbReference>
<feature type="compositionally biased region" description="Acidic residues" evidence="1">
    <location>
        <begin position="340"/>
        <end position="352"/>
    </location>
</feature>
<dbReference type="PANTHER" id="PTHR13847:SF261">
    <property type="entry name" value="FAD-DEPENDENT OXIDOREDUCTASE FAMILY PROTEIN"/>
    <property type="match status" value="1"/>
</dbReference>
<gene>
    <name evidence="3" type="ORF">OAUR00152_LOCUS33719</name>
</gene>
<sequence length="509" mass="54032">MMAAVICLGGRAAAAAAASSRSACAFASSGPRRLQRRRSGAFAPRPLYSSSVSKSNEEEDGGGGEGGGAERLRDNYSSLLSDGSSVAVVGGGLAGLSAAHHLLRKAAERDMGLKVTVFDREDGPGVGGASSVAGGLLHPFSPRGTLLHNGSRALASSNVLLERSLLHRPDAVLRNRLYRVALTEKNAVQLRTTAEKYPQWAKWLDPQDVEGRTGARNTLGGLELGGGCRVIHVPTYLRGLWEDCVDTADMSERDSEARWVHVPHSNEGEGEGAADGIAWRERLAEYDAAILSAGSGLFRDCVLPPAPPEEGMEEGDDSWTGLPVDLVRGQSVELSVRPDDGDDDGDDGDGDGGGDPTPSEAVLCGKYVAPLPDRDAILIGATHEFQSEPLSPQLVADDLRARTSDLAPGPWSDGEVRAVTEGYRVQSRRGPRGRLPIAGRAPVEVRESVHENSWLFTGLSSRGLIYHGVYGDALTDLMMGMCDEGGEEGENPTPEGFPDLYWWMRGGSK</sequence>
<name>A0A7S4N9V8_9STRA</name>
<proteinExistence type="predicted"/>
<reference evidence="3" key="1">
    <citation type="submission" date="2021-01" db="EMBL/GenBank/DDBJ databases">
        <authorList>
            <person name="Corre E."/>
            <person name="Pelletier E."/>
            <person name="Niang G."/>
            <person name="Scheremetjew M."/>
            <person name="Finn R."/>
            <person name="Kale V."/>
            <person name="Holt S."/>
            <person name="Cochrane G."/>
            <person name="Meng A."/>
            <person name="Brown T."/>
            <person name="Cohen L."/>
        </authorList>
    </citation>
    <scope>NUCLEOTIDE SEQUENCE</scope>
    <source>
        <strain evidence="3">Isolate 1302-5</strain>
    </source>
</reference>
<protein>
    <recommendedName>
        <fullName evidence="2">FAD dependent oxidoreductase domain-containing protein</fullName>
    </recommendedName>
</protein>
<dbReference type="Gene3D" id="3.50.50.60">
    <property type="entry name" value="FAD/NAD(P)-binding domain"/>
    <property type="match status" value="1"/>
</dbReference>